<dbReference type="AlphaFoldDB" id="A0A2U3HYD2"/>
<keyword evidence="1" id="KW-1133">Transmembrane helix</keyword>
<reference evidence="4" key="1">
    <citation type="submission" date="2018-01" db="EMBL/GenBank/DDBJ databases">
        <authorList>
            <person name="Peeters C."/>
        </authorList>
    </citation>
    <scope>NUCLEOTIDE SEQUENCE [LARGE SCALE GENOMIC DNA]</scope>
</reference>
<name>A0A2U3HYD2_9BURK</name>
<keyword evidence="1" id="KW-0472">Membrane</keyword>
<feature type="domain" description="TadE-like" evidence="2">
    <location>
        <begin position="24"/>
        <end position="62"/>
    </location>
</feature>
<feature type="transmembrane region" description="Helical" evidence="1">
    <location>
        <begin position="21"/>
        <end position="44"/>
    </location>
</feature>
<dbReference type="InterPro" id="IPR012495">
    <property type="entry name" value="TadE-like_dom"/>
</dbReference>
<keyword evidence="1" id="KW-0812">Transmembrane</keyword>
<evidence type="ECO:0000259" key="2">
    <source>
        <dbReference type="Pfam" id="PF07811"/>
    </source>
</evidence>
<proteinExistence type="predicted"/>
<gene>
    <name evidence="3" type="ORF">NOV72_00118</name>
</gene>
<dbReference type="Pfam" id="PF07811">
    <property type="entry name" value="TadE"/>
    <property type="match status" value="1"/>
</dbReference>
<sequence>MMMRSTKGKTRRSFMSRLARSESGVSAIEFALIVPIMLLMMLGFTELYLYMRAKSLVEHTAFTLADTIGQMSQVIDDQSGITQANTLASIWAAAIQLGTPNDLKKNGGVIVTSICETNSTCNGLTYVNSTQAQWRLMGTPKVLWTRKPLWQPSGMASSVSSTNPLPTNWPFRQGDAAVAVEVFYKYTPFSMTAPFWQNAPGAVTFHERVFVRPRNGQALTIQSPST</sequence>
<evidence type="ECO:0000313" key="3">
    <source>
        <dbReference type="EMBL" id="SPB12813.1"/>
    </source>
</evidence>
<evidence type="ECO:0000313" key="4">
    <source>
        <dbReference type="Proteomes" id="UP000238169"/>
    </source>
</evidence>
<protein>
    <recommendedName>
        <fullName evidence="2">TadE-like domain-containing protein</fullName>
    </recommendedName>
</protein>
<dbReference type="Proteomes" id="UP000238169">
    <property type="component" value="Unassembled WGS sequence"/>
</dbReference>
<keyword evidence="4" id="KW-1185">Reference proteome</keyword>
<evidence type="ECO:0000256" key="1">
    <source>
        <dbReference type="SAM" id="Phobius"/>
    </source>
</evidence>
<dbReference type="EMBL" id="OGTP01000001">
    <property type="protein sequence ID" value="SPB12813.1"/>
    <property type="molecule type" value="Genomic_DNA"/>
</dbReference>
<accession>A0A2U3HYD2</accession>
<organism evidence="3 4">
    <name type="scientific">Caballeronia novacaledonica</name>
    <dbReference type="NCBI Taxonomy" id="1544861"/>
    <lineage>
        <taxon>Bacteria</taxon>
        <taxon>Pseudomonadati</taxon>
        <taxon>Pseudomonadota</taxon>
        <taxon>Betaproteobacteria</taxon>
        <taxon>Burkholderiales</taxon>
        <taxon>Burkholderiaceae</taxon>
        <taxon>Caballeronia</taxon>
    </lineage>
</organism>